<dbReference type="RefSeq" id="WP_079726669.1">
    <property type="nucleotide sequence ID" value="NZ_FUZP01000001.1"/>
</dbReference>
<proteinExistence type="predicted"/>
<organism evidence="1 2">
    <name type="scientific">Okibacterium fritillariae</name>
    <dbReference type="NCBI Taxonomy" id="123320"/>
    <lineage>
        <taxon>Bacteria</taxon>
        <taxon>Bacillati</taxon>
        <taxon>Actinomycetota</taxon>
        <taxon>Actinomycetes</taxon>
        <taxon>Micrococcales</taxon>
        <taxon>Microbacteriaceae</taxon>
        <taxon>Okibacterium</taxon>
    </lineage>
</organism>
<dbReference type="EMBL" id="FUZP01000001">
    <property type="protein sequence ID" value="SKC38577.1"/>
    <property type="molecule type" value="Genomic_DNA"/>
</dbReference>
<evidence type="ECO:0000313" key="1">
    <source>
        <dbReference type="EMBL" id="SKC38577.1"/>
    </source>
</evidence>
<protein>
    <recommendedName>
        <fullName evidence="3">Asp23 family, cell envelope-related function</fullName>
    </recommendedName>
</protein>
<accession>A0A1T5IHE1</accession>
<name>A0A1T5IHE1_9MICO</name>
<dbReference type="OrthoDB" id="9833235at2"/>
<evidence type="ECO:0000313" key="2">
    <source>
        <dbReference type="Proteomes" id="UP000190857"/>
    </source>
</evidence>
<dbReference type="Proteomes" id="UP000190857">
    <property type="component" value="Unassembled WGS sequence"/>
</dbReference>
<dbReference type="AlphaFoldDB" id="A0A1T5IHE1"/>
<evidence type="ECO:0008006" key="3">
    <source>
        <dbReference type="Google" id="ProtNLM"/>
    </source>
</evidence>
<keyword evidence="2" id="KW-1185">Reference proteome</keyword>
<sequence>MTTVTAPSGVDTLRAGTNLVPAERQVGSTRIASKALSGLVRAVAGEALGVRASAVSVNLSDLDGKLAIEVAGPVAVDLENSLASGPSVIDAATTAQRRIAEQTTALSGSLVGRVRVRVTGCEFINNRRVL</sequence>
<reference evidence="1 2" key="1">
    <citation type="submission" date="2017-02" db="EMBL/GenBank/DDBJ databases">
        <authorList>
            <person name="Peterson S.W."/>
        </authorList>
    </citation>
    <scope>NUCLEOTIDE SEQUENCE [LARGE SCALE GENOMIC DNA]</scope>
    <source>
        <strain evidence="1 2">VKM Ac-2059</strain>
    </source>
</reference>
<dbReference type="STRING" id="123320.SAMN06309945_0452"/>
<gene>
    <name evidence="1" type="ORF">SAMN06309945_0452</name>
</gene>